<dbReference type="Proteomes" id="UP000001593">
    <property type="component" value="Unassembled WGS sequence"/>
</dbReference>
<name>A7S8X2_NEMVE</name>
<dbReference type="AlphaFoldDB" id="A7S8X2"/>
<reference evidence="4 5" key="1">
    <citation type="journal article" date="2007" name="Science">
        <title>Sea anemone genome reveals ancestral eumetazoan gene repertoire and genomic organization.</title>
        <authorList>
            <person name="Putnam N.H."/>
            <person name="Srivastava M."/>
            <person name="Hellsten U."/>
            <person name="Dirks B."/>
            <person name="Chapman J."/>
            <person name="Salamov A."/>
            <person name="Terry A."/>
            <person name="Shapiro H."/>
            <person name="Lindquist E."/>
            <person name="Kapitonov V.V."/>
            <person name="Jurka J."/>
            <person name="Genikhovich G."/>
            <person name="Grigoriev I.V."/>
            <person name="Lucas S.M."/>
            <person name="Steele R.E."/>
            <person name="Finnerty J.R."/>
            <person name="Technau U."/>
            <person name="Martindale M.Q."/>
            <person name="Rokhsar D.S."/>
        </authorList>
    </citation>
    <scope>NUCLEOTIDE SEQUENCE [LARGE SCALE GENOMIC DNA]</scope>
    <source>
        <strain evidence="5">CH2 X CH6</strain>
    </source>
</reference>
<dbReference type="OMA" id="SERFNCH"/>
<dbReference type="PANTHER" id="PTHR10288">
    <property type="entry name" value="KH DOMAIN CONTAINING RNA BINDING PROTEIN"/>
    <property type="match status" value="1"/>
</dbReference>
<dbReference type="HOGENOM" id="CLU_440268_0_0_1"/>
<dbReference type="InterPro" id="IPR004087">
    <property type="entry name" value="KH_dom"/>
</dbReference>
<dbReference type="EMBL" id="DS469600">
    <property type="protein sequence ID" value="EDO39831.1"/>
    <property type="molecule type" value="Genomic_DNA"/>
</dbReference>
<organism evidence="4 5">
    <name type="scientific">Nematostella vectensis</name>
    <name type="common">Starlet sea anemone</name>
    <dbReference type="NCBI Taxonomy" id="45351"/>
    <lineage>
        <taxon>Eukaryota</taxon>
        <taxon>Metazoa</taxon>
        <taxon>Cnidaria</taxon>
        <taxon>Anthozoa</taxon>
        <taxon>Hexacorallia</taxon>
        <taxon>Actiniaria</taxon>
        <taxon>Edwardsiidae</taxon>
        <taxon>Nematostella</taxon>
    </lineage>
</organism>
<dbReference type="STRING" id="45351.A7S8X2"/>
<dbReference type="InterPro" id="IPR036612">
    <property type="entry name" value="KH_dom_type_1_sf"/>
</dbReference>
<dbReference type="GO" id="GO:0005737">
    <property type="term" value="C:cytoplasm"/>
    <property type="evidence" value="ECO:0000318"/>
    <property type="project" value="GO_Central"/>
</dbReference>
<dbReference type="InterPro" id="IPR004088">
    <property type="entry name" value="KH_dom_type_1"/>
</dbReference>
<dbReference type="Gene3D" id="3.30.310.210">
    <property type="match status" value="1"/>
</dbReference>
<dbReference type="GO" id="GO:0005634">
    <property type="term" value="C:nucleus"/>
    <property type="evidence" value="ECO:0000318"/>
    <property type="project" value="GO_Central"/>
</dbReference>
<dbReference type="CDD" id="cd00105">
    <property type="entry name" value="KH-I"/>
    <property type="match status" value="2"/>
</dbReference>
<dbReference type="GO" id="GO:0000381">
    <property type="term" value="P:regulation of alternative mRNA splicing, via spliceosome"/>
    <property type="evidence" value="ECO:0000318"/>
    <property type="project" value="GO_Central"/>
</dbReference>
<feature type="domain" description="K Homology" evidence="3">
    <location>
        <begin position="21"/>
        <end position="86"/>
    </location>
</feature>
<dbReference type="Pfam" id="PF00013">
    <property type="entry name" value="KH_1"/>
    <property type="match status" value="3"/>
</dbReference>
<gene>
    <name evidence="4" type="ORF">NEMVEDRAFT_v1g208593</name>
</gene>
<evidence type="ECO:0000256" key="2">
    <source>
        <dbReference type="PROSITE-ProRule" id="PRU00117"/>
    </source>
</evidence>
<feature type="domain" description="K Homology" evidence="3">
    <location>
        <begin position="151"/>
        <end position="217"/>
    </location>
</feature>
<feature type="domain" description="K Homology" evidence="3">
    <location>
        <begin position="87"/>
        <end position="147"/>
    </location>
</feature>
<proteinExistence type="predicted"/>
<dbReference type="InParanoid" id="A7S8X2"/>
<sequence length="621" mass="71801">MYRDSGLFTRKARKAAVIQRMSTTKEIPMPAVAIAAVIGKKKKNLEYIEKMTNIRPSIDSDQDCVILEGSAEDVQKAEHIIMDMIEPETVELKESQIGMVIGKGGNRINSIGQETGAKIYVKDCKAHIMGTKNQKSRAKYHILRLLAEPVVSKRTGVYISKDLVGRVFGKSGEKKKRISEQTNTFISYNLEEEMLYICGETVLQEHNARCRIKQAVLPYNNVKCSAIEGSENSMFKLVFVEPPYPTWSGEFFEVSLVDGQQCGPSNVVGYKDLVLKKLQHLDPEKDAFEIDLWSHIGHAYIKGIDEGDDLQYYTLNELQSHLHQDYTWLPLQGGRSSTTNSTWRVDFAEGLTERQVAQLMRTFQDPTCRGPSNIRYDFSFFSPLSHEYGCRRIRMKAFIKKGEDEEFPIQMKGVLRHAILNDNLHIYLCVPSTSVLKLTIIMPSRQFDCRLNLRKSPKNLNRTPKEQEEETMLMDYLRKALIICETGQLQSVQLKPDVPLPDDFDLDYFRRSERFNCHYTIGEERFTMMFSREKAVHLPNSKKDECREMLMAYVTFLISWRAFFQIDLHLHCDDWDRRLAKGDWDPDQIIKKLDSYVEFVRYVQSKITMETEEEQAYPTSL</sequence>
<protein>
    <recommendedName>
        <fullName evidence="3">K Homology domain-containing protein</fullName>
    </recommendedName>
</protein>
<keyword evidence="1" id="KW-0677">Repeat</keyword>
<keyword evidence="2" id="KW-0694">RNA-binding</keyword>
<keyword evidence="5" id="KW-1185">Reference proteome</keyword>
<dbReference type="Gene3D" id="3.30.1370.10">
    <property type="entry name" value="K Homology domain, type 1"/>
    <property type="match status" value="1"/>
</dbReference>
<dbReference type="PROSITE" id="PS50084">
    <property type="entry name" value="KH_TYPE_1"/>
    <property type="match status" value="3"/>
</dbReference>
<dbReference type="GO" id="GO:0003729">
    <property type="term" value="F:mRNA binding"/>
    <property type="evidence" value="ECO:0000318"/>
    <property type="project" value="GO_Central"/>
</dbReference>
<evidence type="ECO:0000259" key="3">
    <source>
        <dbReference type="SMART" id="SM00322"/>
    </source>
</evidence>
<dbReference type="SUPFAM" id="SSF54791">
    <property type="entry name" value="Eukaryotic type KH-domain (KH-domain type I)"/>
    <property type="match status" value="3"/>
</dbReference>
<accession>A7S8X2</accession>
<evidence type="ECO:0000313" key="5">
    <source>
        <dbReference type="Proteomes" id="UP000001593"/>
    </source>
</evidence>
<evidence type="ECO:0000256" key="1">
    <source>
        <dbReference type="ARBA" id="ARBA00022737"/>
    </source>
</evidence>
<dbReference type="GO" id="GO:0000398">
    <property type="term" value="P:mRNA splicing, via spliceosome"/>
    <property type="evidence" value="ECO:0000318"/>
    <property type="project" value="GO_Central"/>
</dbReference>
<dbReference type="SMART" id="SM00322">
    <property type="entry name" value="KH"/>
    <property type="match status" value="3"/>
</dbReference>
<evidence type="ECO:0000313" key="4">
    <source>
        <dbReference type="EMBL" id="EDO39831.1"/>
    </source>
</evidence>